<evidence type="ECO:0000313" key="11">
    <source>
        <dbReference type="Proteomes" id="UP000078348"/>
    </source>
</evidence>
<comment type="catalytic activity">
    <reaction evidence="8">
        <text>L-seryl-[protein] + ATP = O-phospho-L-seryl-[protein] + ADP + H(+)</text>
        <dbReference type="Rhea" id="RHEA:17989"/>
        <dbReference type="Rhea" id="RHEA-COMP:9863"/>
        <dbReference type="Rhea" id="RHEA-COMP:11604"/>
        <dbReference type="ChEBI" id="CHEBI:15378"/>
        <dbReference type="ChEBI" id="CHEBI:29999"/>
        <dbReference type="ChEBI" id="CHEBI:30616"/>
        <dbReference type="ChEBI" id="CHEBI:83421"/>
        <dbReference type="ChEBI" id="CHEBI:456216"/>
        <dbReference type="EC" id="2.7.11.1"/>
    </reaction>
</comment>
<dbReference type="PROSITE" id="PS50011">
    <property type="entry name" value="PROTEIN_KINASE_DOM"/>
    <property type="match status" value="1"/>
</dbReference>
<evidence type="ECO:0000256" key="4">
    <source>
        <dbReference type="ARBA" id="ARBA00022741"/>
    </source>
</evidence>
<evidence type="ECO:0000256" key="3">
    <source>
        <dbReference type="ARBA" id="ARBA00022679"/>
    </source>
</evidence>
<dbReference type="EMBL" id="LXWW01000472">
    <property type="protein sequence ID" value="OAO13063.1"/>
    <property type="molecule type" value="Genomic_DNA"/>
</dbReference>
<keyword evidence="11" id="KW-1185">Reference proteome</keyword>
<dbReference type="AlphaFoldDB" id="A0A196S7Q0"/>
<dbReference type="InterPro" id="IPR050629">
    <property type="entry name" value="STE20/SPS1-PAK"/>
</dbReference>
<evidence type="ECO:0000313" key="10">
    <source>
        <dbReference type="EMBL" id="OAO13063.1"/>
    </source>
</evidence>
<evidence type="ECO:0000256" key="8">
    <source>
        <dbReference type="ARBA" id="ARBA00048679"/>
    </source>
</evidence>
<dbReference type="SUPFAM" id="SSF56112">
    <property type="entry name" value="Protein kinase-like (PK-like)"/>
    <property type="match status" value="1"/>
</dbReference>
<reference evidence="10 11" key="1">
    <citation type="submission" date="2016-05" db="EMBL/GenBank/DDBJ databases">
        <title>Nuclear genome of Blastocystis sp. subtype 1 NandII.</title>
        <authorList>
            <person name="Gentekaki E."/>
            <person name="Curtis B."/>
            <person name="Stairs C."/>
            <person name="Eme L."/>
            <person name="Herman E."/>
            <person name="Klimes V."/>
            <person name="Arias M.C."/>
            <person name="Elias M."/>
            <person name="Hilliou F."/>
            <person name="Klute M."/>
            <person name="Malik S.-B."/>
            <person name="Pightling A."/>
            <person name="Rachubinski R."/>
            <person name="Salas D."/>
            <person name="Schlacht A."/>
            <person name="Suga H."/>
            <person name="Archibald J."/>
            <person name="Ball S.G."/>
            <person name="Clark G."/>
            <person name="Dacks J."/>
            <person name="Van Der Giezen M."/>
            <person name="Tsaousis A."/>
            <person name="Roger A."/>
        </authorList>
    </citation>
    <scope>NUCLEOTIDE SEQUENCE [LARGE SCALE GENOMIC DNA]</scope>
    <source>
        <strain evidence="11">ATCC 50177 / NandII</strain>
    </source>
</reference>
<dbReference type="InterPro" id="IPR008271">
    <property type="entry name" value="Ser/Thr_kinase_AS"/>
</dbReference>
<comment type="caution">
    <text evidence="10">The sequence shown here is derived from an EMBL/GenBank/DDBJ whole genome shotgun (WGS) entry which is preliminary data.</text>
</comment>
<dbReference type="GO" id="GO:0004674">
    <property type="term" value="F:protein serine/threonine kinase activity"/>
    <property type="evidence" value="ECO:0007669"/>
    <property type="project" value="UniProtKB-KW"/>
</dbReference>
<dbReference type="PROSITE" id="PS00108">
    <property type="entry name" value="PROTEIN_KINASE_ST"/>
    <property type="match status" value="1"/>
</dbReference>
<keyword evidence="4" id="KW-0547">Nucleotide-binding</keyword>
<evidence type="ECO:0000256" key="1">
    <source>
        <dbReference type="ARBA" id="ARBA00008874"/>
    </source>
</evidence>
<dbReference type="STRING" id="478820.A0A196S7Q0"/>
<dbReference type="CDD" id="cd05122">
    <property type="entry name" value="PKc_STE"/>
    <property type="match status" value="1"/>
</dbReference>
<keyword evidence="6" id="KW-0067">ATP-binding</keyword>
<evidence type="ECO:0000256" key="2">
    <source>
        <dbReference type="ARBA" id="ARBA00022527"/>
    </source>
</evidence>
<accession>A0A196S7Q0</accession>
<dbReference type="InterPro" id="IPR000719">
    <property type="entry name" value="Prot_kinase_dom"/>
</dbReference>
<evidence type="ECO:0000256" key="5">
    <source>
        <dbReference type="ARBA" id="ARBA00022777"/>
    </source>
</evidence>
<dbReference type="OrthoDB" id="544619at2759"/>
<organism evidence="10 11">
    <name type="scientific">Blastocystis sp. subtype 1 (strain ATCC 50177 / NandII)</name>
    <dbReference type="NCBI Taxonomy" id="478820"/>
    <lineage>
        <taxon>Eukaryota</taxon>
        <taxon>Sar</taxon>
        <taxon>Stramenopiles</taxon>
        <taxon>Bigyra</taxon>
        <taxon>Opalozoa</taxon>
        <taxon>Opalinata</taxon>
        <taxon>Blastocystidae</taxon>
        <taxon>Blastocystis</taxon>
    </lineage>
</organism>
<proteinExistence type="inferred from homology"/>
<dbReference type="Proteomes" id="UP000078348">
    <property type="component" value="Unassembled WGS sequence"/>
</dbReference>
<dbReference type="SMART" id="SM00220">
    <property type="entry name" value="S_TKc"/>
    <property type="match status" value="1"/>
</dbReference>
<keyword evidence="2" id="KW-0723">Serine/threonine-protein kinase</keyword>
<protein>
    <submittedName>
        <fullName evidence="10">Serine/threonine-protein kinase</fullName>
    </submittedName>
</protein>
<gene>
    <name evidence="10" type="ORF">AV274_5280</name>
</gene>
<name>A0A196S7Q0_BLAHN</name>
<dbReference type="GO" id="GO:0005524">
    <property type="term" value="F:ATP binding"/>
    <property type="evidence" value="ECO:0007669"/>
    <property type="project" value="UniProtKB-KW"/>
</dbReference>
<evidence type="ECO:0000256" key="7">
    <source>
        <dbReference type="ARBA" id="ARBA00047899"/>
    </source>
</evidence>
<comment type="similarity">
    <text evidence="1">Belongs to the protein kinase superfamily. STE Ser/Thr protein kinase family. STE20 subfamily.</text>
</comment>
<dbReference type="Pfam" id="PF00069">
    <property type="entry name" value="Pkinase"/>
    <property type="match status" value="1"/>
</dbReference>
<dbReference type="GO" id="GO:0005737">
    <property type="term" value="C:cytoplasm"/>
    <property type="evidence" value="ECO:0007669"/>
    <property type="project" value="TreeGrafter"/>
</dbReference>
<dbReference type="InterPro" id="IPR032675">
    <property type="entry name" value="LRR_dom_sf"/>
</dbReference>
<comment type="catalytic activity">
    <reaction evidence="7">
        <text>L-threonyl-[protein] + ATP = O-phospho-L-threonyl-[protein] + ADP + H(+)</text>
        <dbReference type="Rhea" id="RHEA:46608"/>
        <dbReference type="Rhea" id="RHEA-COMP:11060"/>
        <dbReference type="Rhea" id="RHEA-COMP:11605"/>
        <dbReference type="ChEBI" id="CHEBI:15378"/>
        <dbReference type="ChEBI" id="CHEBI:30013"/>
        <dbReference type="ChEBI" id="CHEBI:30616"/>
        <dbReference type="ChEBI" id="CHEBI:61977"/>
        <dbReference type="ChEBI" id="CHEBI:456216"/>
        <dbReference type="EC" id="2.7.11.1"/>
    </reaction>
</comment>
<evidence type="ECO:0000256" key="6">
    <source>
        <dbReference type="ARBA" id="ARBA00022840"/>
    </source>
</evidence>
<dbReference type="Gene3D" id="3.80.10.10">
    <property type="entry name" value="Ribonuclease Inhibitor"/>
    <property type="match status" value="1"/>
</dbReference>
<keyword evidence="3" id="KW-0808">Transferase</keyword>
<dbReference type="PANTHER" id="PTHR48012:SF10">
    <property type="entry name" value="FI20177P1"/>
    <property type="match status" value="1"/>
</dbReference>
<keyword evidence="5 10" id="KW-0418">Kinase</keyword>
<dbReference type="Gene3D" id="1.10.510.10">
    <property type="entry name" value="Transferase(Phosphotransferase) domain 1"/>
    <property type="match status" value="1"/>
</dbReference>
<evidence type="ECO:0000259" key="9">
    <source>
        <dbReference type="PROSITE" id="PS50011"/>
    </source>
</evidence>
<feature type="domain" description="Protein kinase" evidence="9">
    <location>
        <begin position="3"/>
        <end position="251"/>
    </location>
</feature>
<dbReference type="InterPro" id="IPR011009">
    <property type="entry name" value="Kinase-like_dom_sf"/>
</dbReference>
<sequence length="671" mass="74685">MITSLENCWVWGGFGEVYKALDKGSGMYVAVKKAKLFANEKELLSESKLLMKCNSPFIVRYKGVVHNENELWIIMEFCYCGSLAACICNGNHLTKDELREIASCCLFGLYYLHQHNIMHRDIKPDNLFLSESGLIKLGDFGLAVQLEHSCSRRNTQCGTSWYMAPEVYNERTELKSDVWSLGITLIELAEGQNPYAGLSSAAVMKAILMSEPPSLSSSKWPAEFVDFVSKCLVKNVKERWSVKQLMEHPFVKDSVETIRNTGKSSLLAGLADRVEGKSAPVNPSKEMNVAPATAIGEKSATEDIAKRVIVKCNKDFVSLDENVEGIEVKKGVCNDAAFDEWEMAEYVRLRELIVGDECFQFVKDLKIVGLNALEKVEIGKECFCKANGGVFEMKDCEKLKSVKIGDGSFVGVVSVVFENLNMLKTISLGDEVFGGELKLVMKNLGELSELTGTMHALMHVKEAELMEMPKLKKCVLMGGLKNVKSVKMENAGKLESVKGLKEVMDEEKRITEEKKAKEMSAFARQTAEIRSIEDLKMVSCYIGVIVVASNCCNDSELQTLDLGLFVNLRELKVGDECFGNVNERVVIGRNCFTKCKNAYPKAMNQKGHFCLKNCPQIRELKMGSGSFNEYAVCEIENVPSLEGIEMGELSGKSGNFYYASLELKSDSQRVK</sequence>
<dbReference type="PANTHER" id="PTHR48012">
    <property type="entry name" value="STERILE20-LIKE KINASE, ISOFORM B-RELATED"/>
    <property type="match status" value="1"/>
</dbReference>